<proteinExistence type="predicted"/>
<evidence type="ECO:0000313" key="3">
    <source>
        <dbReference type="Proteomes" id="UP001202328"/>
    </source>
</evidence>
<dbReference type="InterPro" id="IPR036457">
    <property type="entry name" value="PPM-type-like_dom_sf"/>
</dbReference>
<comment type="caution">
    <text evidence="2">The sequence shown here is derived from an EMBL/GenBank/DDBJ whole genome shotgun (WGS) entry which is preliminary data.</text>
</comment>
<name>A0AAD4XUN2_9MAGN</name>
<keyword evidence="3" id="KW-1185">Reference proteome</keyword>
<gene>
    <name evidence="2" type="ORF">MKW98_003096</name>
</gene>
<evidence type="ECO:0000313" key="2">
    <source>
        <dbReference type="EMBL" id="KAI3957375.1"/>
    </source>
</evidence>
<reference evidence="2" key="1">
    <citation type="submission" date="2022-04" db="EMBL/GenBank/DDBJ databases">
        <title>A functionally conserved STORR gene fusion in Papaver species that diverged 16.8 million years ago.</title>
        <authorList>
            <person name="Catania T."/>
        </authorList>
    </citation>
    <scope>NUCLEOTIDE SEQUENCE</scope>
    <source>
        <strain evidence="2">S-188037</strain>
    </source>
</reference>
<feature type="compositionally biased region" description="Low complexity" evidence="1">
    <location>
        <begin position="31"/>
        <end position="51"/>
    </location>
</feature>
<sequence length="118" mass="12563">MKSTIADKLHGVEIASSLLLLDKTGDGSGSSGSCDSSSDSDSDSGRSSRSGYDVSCALSNGVSRKVSKREDAHKVYVASDGLWDYTKSSDTVKFVWNQLWLHRVVQLACEALSQATLG</sequence>
<dbReference type="Proteomes" id="UP001202328">
    <property type="component" value="Unassembled WGS sequence"/>
</dbReference>
<protein>
    <submittedName>
        <fullName evidence="2">Uncharacterized protein</fullName>
    </submittedName>
</protein>
<dbReference type="EMBL" id="JAJJMB010001336">
    <property type="protein sequence ID" value="KAI3957375.1"/>
    <property type="molecule type" value="Genomic_DNA"/>
</dbReference>
<dbReference type="AlphaFoldDB" id="A0AAD4XUN2"/>
<dbReference type="SUPFAM" id="SSF81606">
    <property type="entry name" value="PP2C-like"/>
    <property type="match status" value="1"/>
</dbReference>
<evidence type="ECO:0000256" key="1">
    <source>
        <dbReference type="SAM" id="MobiDB-lite"/>
    </source>
</evidence>
<accession>A0AAD4XUN2</accession>
<feature type="region of interest" description="Disordered" evidence="1">
    <location>
        <begin position="25"/>
        <end position="53"/>
    </location>
</feature>
<organism evidence="2 3">
    <name type="scientific">Papaver atlanticum</name>
    <dbReference type="NCBI Taxonomy" id="357466"/>
    <lineage>
        <taxon>Eukaryota</taxon>
        <taxon>Viridiplantae</taxon>
        <taxon>Streptophyta</taxon>
        <taxon>Embryophyta</taxon>
        <taxon>Tracheophyta</taxon>
        <taxon>Spermatophyta</taxon>
        <taxon>Magnoliopsida</taxon>
        <taxon>Ranunculales</taxon>
        <taxon>Papaveraceae</taxon>
        <taxon>Papaveroideae</taxon>
        <taxon>Papaver</taxon>
    </lineage>
</organism>